<evidence type="ECO:0000313" key="3">
    <source>
        <dbReference type="Proteomes" id="UP000054870"/>
    </source>
</evidence>
<dbReference type="Gene3D" id="3.60.15.10">
    <property type="entry name" value="Ribonuclease Z/Hydroxyacylglutathione hydrolase-like"/>
    <property type="match status" value="1"/>
</dbReference>
<dbReference type="Proteomes" id="UP000054870">
    <property type="component" value="Unassembled WGS sequence"/>
</dbReference>
<proteinExistence type="predicted"/>
<dbReference type="CDD" id="cd07735">
    <property type="entry name" value="class_II_PDE_MBL-fold"/>
    <property type="match status" value="1"/>
</dbReference>
<gene>
    <name evidence="2" type="ORF">AWB75_06388</name>
</gene>
<dbReference type="SMART" id="SM00849">
    <property type="entry name" value="Lactamase_B"/>
    <property type="match status" value="1"/>
</dbReference>
<dbReference type="PRINTS" id="PR00388">
    <property type="entry name" value="PDIESTERASE2"/>
</dbReference>
<dbReference type="InterPro" id="IPR001279">
    <property type="entry name" value="Metallo-B-lactamas"/>
</dbReference>
<dbReference type="InterPro" id="IPR036866">
    <property type="entry name" value="RibonucZ/Hydroxyglut_hydro"/>
</dbReference>
<comment type="caution">
    <text evidence="2">The sequence shown here is derived from an EMBL/GenBank/DDBJ whole genome shotgun (WGS) entry which is preliminary data.</text>
</comment>
<dbReference type="EMBL" id="FCOF02000055">
    <property type="protein sequence ID" value="SAK90972.1"/>
    <property type="molecule type" value="Genomic_DNA"/>
</dbReference>
<name>A0A158D8H2_9BURK</name>
<dbReference type="Pfam" id="PF12706">
    <property type="entry name" value="Lactamase_B_2"/>
    <property type="match status" value="1"/>
</dbReference>
<reference evidence="2" key="1">
    <citation type="submission" date="2016-01" db="EMBL/GenBank/DDBJ databases">
        <authorList>
            <person name="Peeters C."/>
        </authorList>
    </citation>
    <scope>NUCLEOTIDE SEQUENCE [LARGE SCALE GENOMIC DNA]</scope>
    <source>
        <strain evidence="2">LMG 29318</strain>
    </source>
</reference>
<dbReference type="GO" id="GO:0004115">
    <property type="term" value="F:3',5'-cyclic-AMP phosphodiesterase activity"/>
    <property type="evidence" value="ECO:0007669"/>
    <property type="project" value="InterPro"/>
</dbReference>
<dbReference type="GO" id="GO:0006198">
    <property type="term" value="P:cAMP catabolic process"/>
    <property type="evidence" value="ECO:0007669"/>
    <property type="project" value="InterPro"/>
</dbReference>
<feature type="domain" description="Metallo-beta-lactamase" evidence="1">
    <location>
        <begin position="34"/>
        <end position="211"/>
    </location>
</feature>
<dbReference type="AlphaFoldDB" id="A0A158D8H2"/>
<sequence>MSSELVGRAIMNVRVLGCSGAIGSGTDAVGDPGGTTALLVDDDILIDAGTGVAVLDDDALARIDHVFLTHSHLDHIAYLPLMIDAVGDARGAPLTVHASRSTFGILQAHIFNNLIWPDFTRIPSPEAPGVRFEALEVGECFTLNGRTVTALPARHAVPSMGFAVSSGAACLAFSGDTTTNPEFWAVVCALPGLRHVIVETAFPDAQIATAHAAHHYCPRLIADDLRGIELKAELLISHLKPPHGAQILEQLRAALPGVRLRALRAGEVLSL</sequence>
<accession>A0A158D8H2</accession>
<keyword evidence="3" id="KW-1185">Reference proteome</keyword>
<protein>
    <submittedName>
        <fullName evidence="2">Ribonuclease Z</fullName>
    </submittedName>
</protein>
<evidence type="ECO:0000313" key="2">
    <source>
        <dbReference type="EMBL" id="SAK90972.1"/>
    </source>
</evidence>
<organism evidence="2 3">
    <name type="scientific">Caballeronia catudaia</name>
    <dbReference type="NCBI Taxonomy" id="1777136"/>
    <lineage>
        <taxon>Bacteria</taxon>
        <taxon>Pseudomonadati</taxon>
        <taxon>Pseudomonadota</taxon>
        <taxon>Betaproteobacteria</taxon>
        <taxon>Burkholderiales</taxon>
        <taxon>Burkholderiaceae</taxon>
        <taxon>Caballeronia</taxon>
    </lineage>
</organism>
<dbReference type="InterPro" id="IPR000396">
    <property type="entry name" value="Pdiesterase2"/>
</dbReference>
<dbReference type="SUPFAM" id="SSF56281">
    <property type="entry name" value="Metallo-hydrolase/oxidoreductase"/>
    <property type="match status" value="1"/>
</dbReference>
<evidence type="ECO:0000259" key="1">
    <source>
        <dbReference type="SMART" id="SM00849"/>
    </source>
</evidence>